<comment type="caution">
    <text evidence="1">The sequence shown here is derived from an EMBL/GenBank/DDBJ whole genome shotgun (WGS) entry which is preliminary data.</text>
</comment>
<protein>
    <submittedName>
        <fullName evidence="1">Uncharacterized protein</fullName>
    </submittedName>
</protein>
<proteinExistence type="predicted"/>
<accession>A0ACC1DKM6</accession>
<gene>
    <name evidence="1" type="ORF">K1T71_000450</name>
</gene>
<dbReference type="EMBL" id="CM034387">
    <property type="protein sequence ID" value="KAJ0184027.1"/>
    <property type="molecule type" value="Genomic_DNA"/>
</dbReference>
<reference evidence="1 2" key="1">
    <citation type="journal article" date="2021" name="Front. Genet.">
        <title>Chromosome-Level Genome Assembly Reveals Significant Gene Expansion in the Toll and IMD Signaling Pathways of Dendrolimus kikuchii.</title>
        <authorList>
            <person name="Zhou J."/>
            <person name="Wu P."/>
            <person name="Xiong Z."/>
            <person name="Liu N."/>
            <person name="Zhao N."/>
            <person name="Ji M."/>
            <person name="Qiu Y."/>
            <person name="Yang B."/>
        </authorList>
    </citation>
    <scope>NUCLEOTIDE SEQUENCE [LARGE SCALE GENOMIC DNA]</scope>
    <source>
        <strain evidence="1">Ann1</strain>
    </source>
</reference>
<evidence type="ECO:0000313" key="1">
    <source>
        <dbReference type="EMBL" id="KAJ0184027.1"/>
    </source>
</evidence>
<dbReference type="Proteomes" id="UP000824533">
    <property type="component" value="Linkage Group LG01"/>
</dbReference>
<name>A0ACC1DKM6_9NEOP</name>
<keyword evidence="2" id="KW-1185">Reference proteome</keyword>
<sequence length="143" mass="16228">MDALTAEVQDEAPWCMLFADDIVLVDEDGVALQNKLNRWRQALEGVGLKISRTKTEYLFCDFGGTSSAVPLKLQSVTLPCNPEFKYLGSLLQNNCDIERDVRRRINVAWLKWRQVTGVTCDKLMPLKLKGQIYKSIIRPIILG</sequence>
<evidence type="ECO:0000313" key="2">
    <source>
        <dbReference type="Proteomes" id="UP000824533"/>
    </source>
</evidence>
<organism evidence="1 2">
    <name type="scientific">Dendrolimus kikuchii</name>
    <dbReference type="NCBI Taxonomy" id="765133"/>
    <lineage>
        <taxon>Eukaryota</taxon>
        <taxon>Metazoa</taxon>
        <taxon>Ecdysozoa</taxon>
        <taxon>Arthropoda</taxon>
        <taxon>Hexapoda</taxon>
        <taxon>Insecta</taxon>
        <taxon>Pterygota</taxon>
        <taxon>Neoptera</taxon>
        <taxon>Endopterygota</taxon>
        <taxon>Lepidoptera</taxon>
        <taxon>Glossata</taxon>
        <taxon>Ditrysia</taxon>
        <taxon>Bombycoidea</taxon>
        <taxon>Lasiocampidae</taxon>
        <taxon>Dendrolimus</taxon>
    </lineage>
</organism>